<evidence type="ECO:0000313" key="11">
    <source>
        <dbReference type="EMBL" id="KCZ58664.1"/>
    </source>
</evidence>
<evidence type="ECO:0000259" key="8">
    <source>
        <dbReference type="Pfam" id="PF00924"/>
    </source>
</evidence>
<feature type="transmembrane region" description="Helical" evidence="7">
    <location>
        <begin position="152"/>
        <end position="174"/>
    </location>
</feature>
<dbReference type="InterPro" id="IPR006685">
    <property type="entry name" value="MscS_channel_2nd"/>
</dbReference>
<keyword evidence="7" id="KW-0813">Transport</keyword>
<name>A0A059DYT0_9PROT</name>
<comment type="subunit">
    <text evidence="7">Homoheptamer.</text>
</comment>
<keyword evidence="7" id="KW-0406">Ion transport</keyword>
<dbReference type="InterPro" id="IPR049278">
    <property type="entry name" value="MS_channel_C"/>
</dbReference>
<feature type="domain" description="Mechanosensitive ion channel MscS C-terminal" evidence="9">
    <location>
        <begin position="275"/>
        <end position="355"/>
    </location>
</feature>
<keyword evidence="4 7" id="KW-0812">Transmembrane</keyword>
<dbReference type="InterPro" id="IPR011014">
    <property type="entry name" value="MscS_channel_TM-2"/>
</dbReference>
<evidence type="ECO:0000256" key="1">
    <source>
        <dbReference type="ARBA" id="ARBA00004651"/>
    </source>
</evidence>
<evidence type="ECO:0000256" key="2">
    <source>
        <dbReference type="ARBA" id="ARBA00008017"/>
    </source>
</evidence>
<dbReference type="InterPro" id="IPR023408">
    <property type="entry name" value="MscS_beta-dom_sf"/>
</dbReference>
<dbReference type="Gene3D" id="1.10.287.1260">
    <property type="match status" value="1"/>
</dbReference>
<sequence length="386" mass="42684">MDERFDMDFNDITLPDVDTTNWPVWLAASWPFIEKWGLVLLACMLVWFVSGLVKKLVVAFGKRVTAKDKSFEGSSWDIASSVARVFALIFLSPLPLGLAGYDWEAIINRRGPGAFAAIAILVIAVLFANWVARSMRKMGNQAHMRHGADDTLFAFSASLLKYVIFAIAIVLALTQLGFPTASLAALLGGAALAIGLALQDTLKAVAAGVMLAIFRPFRIGDYVTLSGMEGEITDITPFRTTFKQIDNKVVSVTNDKVWGDPLVNHTRQTRRRLDLYFDISYDDNMDHALETLLGVANGHPRVLAKDETWVGVHALADWSVRLRLRAFVATPEFVQVRADITKGVKEAFDREGISIPFPHQVNMAYRPPAQHTSEQASQSDITDTED</sequence>
<dbReference type="GO" id="GO:0005886">
    <property type="term" value="C:plasma membrane"/>
    <property type="evidence" value="ECO:0007669"/>
    <property type="project" value="UniProtKB-SubCell"/>
</dbReference>
<comment type="subcellular location">
    <subcellularLocation>
        <location evidence="7">Cell inner membrane</location>
        <topology evidence="7">Multi-pass membrane protein</topology>
    </subcellularLocation>
    <subcellularLocation>
        <location evidence="1">Cell membrane</location>
        <topology evidence="1">Multi-pass membrane protein</topology>
    </subcellularLocation>
</comment>
<dbReference type="InterPro" id="IPR049142">
    <property type="entry name" value="MS_channel_1st"/>
</dbReference>
<dbReference type="SUPFAM" id="SSF50182">
    <property type="entry name" value="Sm-like ribonucleoproteins"/>
    <property type="match status" value="1"/>
</dbReference>
<dbReference type="Gene3D" id="2.30.30.60">
    <property type="match status" value="1"/>
</dbReference>
<feature type="domain" description="Mechanosensitive ion channel MscS" evidence="8">
    <location>
        <begin position="201"/>
        <end position="267"/>
    </location>
</feature>
<dbReference type="eggNOG" id="COG0668">
    <property type="taxonomic scope" value="Bacteria"/>
</dbReference>
<gene>
    <name evidence="11" type="ORF">HY36_09805</name>
</gene>
<dbReference type="InterPro" id="IPR011066">
    <property type="entry name" value="MscS_channel_C_sf"/>
</dbReference>
<evidence type="ECO:0000256" key="4">
    <source>
        <dbReference type="ARBA" id="ARBA00022692"/>
    </source>
</evidence>
<dbReference type="SUPFAM" id="SSF82689">
    <property type="entry name" value="Mechanosensitive channel protein MscS (YggB), C-terminal domain"/>
    <property type="match status" value="1"/>
</dbReference>
<dbReference type="Pfam" id="PF00924">
    <property type="entry name" value="MS_channel_2nd"/>
    <property type="match status" value="1"/>
</dbReference>
<keyword evidence="6 7" id="KW-0472">Membrane</keyword>
<dbReference type="InterPro" id="IPR045275">
    <property type="entry name" value="MscS_archaea/bacteria_type"/>
</dbReference>
<keyword evidence="12" id="KW-1185">Reference proteome</keyword>
<evidence type="ECO:0000313" key="12">
    <source>
        <dbReference type="Proteomes" id="UP000024547"/>
    </source>
</evidence>
<protein>
    <recommendedName>
        <fullName evidence="7">Small-conductance mechanosensitive channel</fullName>
    </recommendedName>
</protein>
<dbReference type="PATRIC" id="fig|1280948.3.peg.3079"/>
<keyword evidence="7" id="KW-0407">Ion channel</keyword>
<dbReference type="Pfam" id="PF21088">
    <property type="entry name" value="MS_channel_1st"/>
    <property type="match status" value="1"/>
</dbReference>
<evidence type="ECO:0000256" key="6">
    <source>
        <dbReference type="ARBA" id="ARBA00023136"/>
    </source>
</evidence>
<dbReference type="InterPro" id="IPR010920">
    <property type="entry name" value="LSM_dom_sf"/>
</dbReference>
<evidence type="ECO:0000259" key="10">
    <source>
        <dbReference type="Pfam" id="PF21088"/>
    </source>
</evidence>
<dbReference type="Pfam" id="PF21082">
    <property type="entry name" value="MS_channel_3rd"/>
    <property type="match status" value="1"/>
</dbReference>
<organism evidence="11 12">
    <name type="scientific">Hyphomonas atlantica</name>
    <dbReference type="NCBI Taxonomy" id="1280948"/>
    <lineage>
        <taxon>Bacteria</taxon>
        <taxon>Pseudomonadati</taxon>
        <taxon>Pseudomonadota</taxon>
        <taxon>Alphaproteobacteria</taxon>
        <taxon>Hyphomonadales</taxon>
        <taxon>Hyphomonadaceae</taxon>
        <taxon>Hyphomonas</taxon>
    </lineage>
</organism>
<comment type="caution">
    <text evidence="7">Lacks conserved residue(s) required for the propagation of feature annotation.</text>
</comment>
<dbReference type="PANTHER" id="PTHR30221:SF8">
    <property type="entry name" value="SMALL-CONDUCTANCE MECHANOSENSITIVE CHANNEL"/>
    <property type="match status" value="1"/>
</dbReference>
<dbReference type="GO" id="GO:0008381">
    <property type="term" value="F:mechanosensitive monoatomic ion channel activity"/>
    <property type="evidence" value="ECO:0007669"/>
    <property type="project" value="InterPro"/>
</dbReference>
<evidence type="ECO:0000256" key="5">
    <source>
        <dbReference type="ARBA" id="ARBA00022989"/>
    </source>
</evidence>
<feature type="transmembrane region" description="Helical" evidence="7">
    <location>
        <begin position="36"/>
        <end position="61"/>
    </location>
</feature>
<dbReference type="SUPFAM" id="SSF82861">
    <property type="entry name" value="Mechanosensitive channel protein MscS (YggB), transmembrane region"/>
    <property type="match status" value="1"/>
</dbReference>
<feature type="transmembrane region" description="Helical" evidence="7">
    <location>
        <begin position="180"/>
        <end position="198"/>
    </location>
</feature>
<feature type="transmembrane region" description="Helical" evidence="7">
    <location>
        <begin position="82"/>
        <end position="101"/>
    </location>
</feature>
<comment type="function">
    <text evidence="7">Mechanosensitive channel that participates in the regulation of osmotic pressure changes within the cell, opening in response to stretch forces in the membrane lipid bilayer, without the need for other proteins. Contributes to normal resistance to hypoosmotic shock. Forms an ion channel of 1.0 nanosiemens conductance with a slight preference for anions.</text>
</comment>
<reference evidence="11 12" key="1">
    <citation type="journal article" date="2014" name="Antonie Van Leeuwenhoek">
        <title>Hyphomonas beringensis sp. nov. and Hyphomonas chukchiensis sp. nov., isolated from surface seawater of the Bering Sea and Chukchi Sea.</title>
        <authorList>
            <person name="Li C."/>
            <person name="Lai Q."/>
            <person name="Li G."/>
            <person name="Dong C."/>
            <person name="Wang J."/>
            <person name="Liao Y."/>
            <person name="Shao Z."/>
        </authorList>
    </citation>
    <scope>NUCLEOTIDE SEQUENCE [LARGE SCALE GENOMIC DNA]</scope>
    <source>
        <strain evidence="11 12">22II1-22F38</strain>
    </source>
</reference>
<comment type="caution">
    <text evidence="11">The sequence shown here is derived from an EMBL/GenBank/DDBJ whole genome shotgun (WGS) entry which is preliminary data.</text>
</comment>
<feature type="transmembrane region" description="Helical" evidence="7">
    <location>
        <begin position="113"/>
        <end position="132"/>
    </location>
</feature>
<dbReference type="PANTHER" id="PTHR30221">
    <property type="entry name" value="SMALL-CONDUCTANCE MECHANOSENSITIVE CHANNEL"/>
    <property type="match status" value="1"/>
</dbReference>
<proteinExistence type="inferred from homology"/>
<dbReference type="EMBL" id="AWFH01000056">
    <property type="protein sequence ID" value="KCZ58664.1"/>
    <property type="molecule type" value="Genomic_DNA"/>
</dbReference>
<feature type="domain" description="Mechanosensitive ion channel transmembrane helices 2/3" evidence="10">
    <location>
        <begin position="159"/>
        <end position="199"/>
    </location>
</feature>
<keyword evidence="3" id="KW-1003">Cell membrane</keyword>
<evidence type="ECO:0000259" key="9">
    <source>
        <dbReference type="Pfam" id="PF21082"/>
    </source>
</evidence>
<dbReference type="STRING" id="1280948.HY36_09805"/>
<accession>A0A059DYT0</accession>
<dbReference type="Proteomes" id="UP000024547">
    <property type="component" value="Unassembled WGS sequence"/>
</dbReference>
<evidence type="ECO:0000256" key="3">
    <source>
        <dbReference type="ARBA" id="ARBA00022475"/>
    </source>
</evidence>
<dbReference type="AlphaFoldDB" id="A0A059DYT0"/>
<keyword evidence="5 7" id="KW-1133">Transmembrane helix</keyword>
<evidence type="ECO:0000256" key="7">
    <source>
        <dbReference type="RuleBase" id="RU369025"/>
    </source>
</evidence>
<comment type="similarity">
    <text evidence="2 7">Belongs to the MscS (TC 1.A.23) family.</text>
</comment>
<dbReference type="Gene3D" id="3.30.70.100">
    <property type="match status" value="1"/>
</dbReference>
<keyword evidence="7" id="KW-0997">Cell inner membrane</keyword>